<comment type="caution">
    <text evidence="1">The sequence shown here is derived from an EMBL/GenBank/DDBJ whole genome shotgun (WGS) entry which is preliminary data.</text>
</comment>
<dbReference type="Proteomes" id="UP000669903">
    <property type="component" value="Unassembled WGS sequence"/>
</dbReference>
<dbReference type="SUPFAM" id="SSF56219">
    <property type="entry name" value="DNase I-like"/>
    <property type="match status" value="1"/>
</dbReference>
<evidence type="ECO:0000313" key="1">
    <source>
        <dbReference type="EMBL" id="KAG5336862.1"/>
    </source>
</evidence>
<protein>
    <submittedName>
        <fullName evidence="1">CFDP2 protein</fullName>
    </submittedName>
</protein>
<gene>
    <name evidence="1" type="primary">Cfdp2_1</name>
    <name evidence="1" type="ORF">G6Z76_0004470</name>
</gene>
<name>A0A836FKI0_9HYME</name>
<organism evidence="1 2">
    <name type="scientific">Acromyrmex charruanus</name>
    <dbReference type="NCBI Taxonomy" id="2715315"/>
    <lineage>
        <taxon>Eukaryota</taxon>
        <taxon>Metazoa</taxon>
        <taxon>Ecdysozoa</taxon>
        <taxon>Arthropoda</taxon>
        <taxon>Hexapoda</taxon>
        <taxon>Insecta</taxon>
        <taxon>Pterygota</taxon>
        <taxon>Neoptera</taxon>
        <taxon>Endopterygota</taxon>
        <taxon>Hymenoptera</taxon>
        <taxon>Apocrita</taxon>
        <taxon>Aculeata</taxon>
        <taxon>Formicoidea</taxon>
        <taxon>Formicidae</taxon>
        <taxon>Myrmicinae</taxon>
        <taxon>Acromyrmex</taxon>
    </lineage>
</organism>
<dbReference type="EMBL" id="JAANIC010003981">
    <property type="protein sequence ID" value="KAG5336862.1"/>
    <property type="molecule type" value="Genomic_DNA"/>
</dbReference>
<dbReference type="InterPro" id="IPR036691">
    <property type="entry name" value="Endo/exonu/phosph_ase_sf"/>
</dbReference>
<evidence type="ECO:0000313" key="2">
    <source>
        <dbReference type="Proteomes" id="UP000669903"/>
    </source>
</evidence>
<keyword evidence="2" id="KW-1185">Reference proteome</keyword>
<sequence>MRRIFRLDTVGAKYRIASCNIRSLLITGKLANAVKEINRMKIDILGISKSRWTNNGACHYKGSIFYYSGRTDGQHRNGVGILVRNTVKKYVKNVVAYSDRIIMHEINVIIGDFNAKVGNRRKSNERKYKEIHQKIRQEIKIAKTKWLNEQCKEIEAMHALHDFFYFHKKLKEITNTFKKISISPLKKNNKILIDAQDLRNT</sequence>
<feature type="non-terminal residue" evidence="1">
    <location>
        <position position="1"/>
    </location>
</feature>
<proteinExistence type="predicted"/>
<dbReference type="AlphaFoldDB" id="A0A836FKI0"/>
<dbReference type="Gene3D" id="3.60.10.10">
    <property type="entry name" value="Endonuclease/exonuclease/phosphatase"/>
    <property type="match status" value="1"/>
</dbReference>
<accession>A0A836FKI0</accession>
<reference evidence="1" key="1">
    <citation type="submission" date="2020-03" db="EMBL/GenBank/DDBJ databases">
        <title>Relaxed selection underlies rapid genomic changes in the transitions from sociality to social parasitism in ants.</title>
        <authorList>
            <person name="Bi X."/>
        </authorList>
    </citation>
    <scope>NUCLEOTIDE SEQUENCE</scope>
    <source>
        <strain evidence="1">BGI-DK2014a</strain>
        <tissue evidence="1">Whole body</tissue>
    </source>
</reference>
<feature type="non-terminal residue" evidence="1">
    <location>
        <position position="201"/>
    </location>
</feature>